<evidence type="ECO:0000313" key="3">
    <source>
        <dbReference type="EMBL" id="KAF6755427.1"/>
    </source>
</evidence>
<proteinExistence type="predicted"/>
<evidence type="ECO:0000259" key="2">
    <source>
        <dbReference type="Pfam" id="PF01926"/>
    </source>
</evidence>
<evidence type="ECO:0000256" key="1">
    <source>
        <dbReference type="SAM" id="MobiDB-lite"/>
    </source>
</evidence>
<comment type="caution">
    <text evidence="3">The sequence shown here is derived from an EMBL/GenBank/DDBJ whole genome shotgun (WGS) entry which is preliminary data.</text>
</comment>
<evidence type="ECO:0000313" key="4">
    <source>
        <dbReference type="Proteomes" id="UP000521943"/>
    </source>
</evidence>
<dbReference type="SUPFAM" id="SSF52540">
    <property type="entry name" value="P-loop containing nucleoside triphosphate hydrolases"/>
    <property type="match status" value="1"/>
</dbReference>
<feature type="non-terminal residue" evidence="3">
    <location>
        <position position="1"/>
    </location>
</feature>
<dbReference type="EMBL" id="JACGCI010000030">
    <property type="protein sequence ID" value="KAF6755427.1"/>
    <property type="molecule type" value="Genomic_DNA"/>
</dbReference>
<feature type="domain" description="G" evidence="2">
    <location>
        <begin position="239"/>
        <end position="312"/>
    </location>
</feature>
<keyword evidence="4" id="KW-1185">Reference proteome</keyword>
<organism evidence="3 4">
    <name type="scientific">Ephemerocybe angulata</name>
    <dbReference type="NCBI Taxonomy" id="980116"/>
    <lineage>
        <taxon>Eukaryota</taxon>
        <taxon>Fungi</taxon>
        <taxon>Dikarya</taxon>
        <taxon>Basidiomycota</taxon>
        <taxon>Agaricomycotina</taxon>
        <taxon>Agaricomycetes</taxon>
        <taxon>Agaricomycetidae</taxon>
        <taxon>Agaricales</taxon>
        <taxon>Agaricineae</taxon>
        <taxon>Psathyrellaceae</taxon>
        <taxon>Ephemerocybe</taxon>
    </lineage>
</organism>
<gene>
    <name evidence="3" type="ORF">DFP72DRAFT_1045555</name>
</gene>
<name>A0A8H6I017_9AGAR</name>
<dbReference type="GO" id="GO:0005525">
    <property type="term" value="F:GTP binding"/>
    <property type="evidence" value="ECO:0007669"/>
    <property type="project" value="InterPro"/>
</dbReference>
<dbReference type="InterPro" id="IPR006073">
    <property type="entry name" value="GTP-bd"/>
</dbReference>
<feature type="region of interest" description="Disordered" evidence="1">
    <location>
        <begin position="368"/>
        <end position="394"/>
    </location>
</feature>
<dbReference type="AlphaFoldDB" id="A0A8H6I017"/>
<accession>A0A8H6I017</accession>
<dbReference type="CDD" id="cd00882">
    <property type="entry name" value="Ras_like_GTPase"/>
    <property type="match status" value="1"/>
</dbReference>
<dbReference type="InterPro" id="IPR027417">
    <property type="entry name" value="P-loop_NTPase"/>
</dbReference>
<protein>
    <recommendedName>
        <fullName evidence="2">G domain-containing protein</fullName>
    </recommendedName>
</protein>
<sequence length="493" mass="54375">MTTLSGSDELRDSSLYVERENHRNRIPSSILDPSFVAGGGFSRRAGGMRLAVSRDADVCRDPRVTPQLTGPKIRASGIGTRRNPNTDLEGCGRTGDEKSGRSRQLNEYMRSDLSALRKTKSRTGRDATRFRDLRKLTLRLSSNALGSFAAKEEVLKRHPASRVQDQIPRRLLHERSWRESRCVVQRPSSFHHHLPGSRTRALAVALGAFHGEIDKFSLPSDYEDTLLPHCSGIMEKPTIVVLGRSDAGKTTFIKAVQNAAGIREALAGEEEPTLSILEYDVPLSDGQSLTFVDTPGFDGYRPGGEPAKKTEEILQMLEEHLGANGSRPVSHVLVFFNANSMDPTDFKPRAQRAFERLFPNAQVASITTRWDQIEDDDGPPATAEEAQSKEESLYANGRTGESLLDYLLGGDVLRFRSGLPNEAYSFPQDIVHKLFPGPGSDTTLEERLAAVTKERDDLAAKYALLLQEKQAWTAARDCAPGPPDSEPVRPCPS</sequence>
<feature type="region of interest" description="Disordered" evidence="1">
    <location>
        <begin position="63"/>
        <end position="104"/>
    </location>
</feature>
<dbReference type="Proteomes" id="UP000521943">
    <property type="component" value="Unassembled WGS sequence"/>
</dbReference>
<dbReference type="Gene3D" id="3.40.50.300">
    <property type="entry name" value="P-loop containing nucleotide triphosphate hydrolases"/>
    <property type="match status" value="1"/>
</dbReference>
<dbReference type="Pfam" id="PF01926">
    <property type="entry name" value="MMR_HSR1"/>
    <property type="match status" value="1"/>
</dbReference>
<reference evidence="3 4" key="1">
    <citation type="submission" date="2020-07" db="EMBL/GenBank/DDBJ databases">
        <title>Comparative genomics of pyrophilous fungi reveals a link between fire events and developmental genes.</title>
        <authorList>
            <consortium name="DOE Joint Genome Institute"/>
            <person name="Steindorff A.S."/>
            <person name="Carver A."/>
            <person name="Calhoun S."/>
            <person name="Stillman K."/>
            <person name="Liu H."/>
            <person name="Lipzen A."/>
            <person name="Pangilinan J."/>
            <person name="Labutti K."/>
            <person name="Bruns T.D."/>
            <person name="Grigoriev I.V."/>
        </authorList>
    </citation>
    <scope>NUCLEOTIDE SEQUENCE [LARGE SCALE GENOMIC DNA]</scope>
    <source>
        <strain evidence="3 4">CBS 144469</strain>
    </source>
</reference>